<reference evidence="1 2" key="1">
    <citation type="submission" date="2016-01" db="EMBL/GenBank/DDBJ databases">
        <authorList>
            <person name="Oliw E.H."/>
        </authorList>
    </citation>
    <scope>NUCLEOTIDE SEQUENCE [LARGE SCALE GENOMIC DNA]</scope>
    <source>
        <strain evidence="1 2">PSS_7772B</strain>
    </source>
</reference>
<dbReference type="Proteomes" id="UP000070687">
    <property type="component" value="Unassembled WGS sequence"/>
</dbReference>
<evidence type="ECO:0000313" key="1">
    <source>
        <dbReference type="EMBL" id="KXA21008.1"/>
    </source>
</evidence>
<gene>
    <name evidence="1" type="ORF">HMPREF3208_00683</name>
</gene>
<evidence type="ECO:0000313" key="2">
    <source>
        <dbReference type="Proteomes" id="UP000070687"/>
    </source>
</evidence>
<dbReference type="AlphaFoldDB" id="A0A133NXH6"/>
<organism evidence="1 2">
    <name type="scientific">Gardnerella vaginalis</name>
    <dbReference type="NCBI Taxonomy" id="2702"/>
    <lineage>
        <taxon>Bacteria</taxon>
        <taxon>Bacillati</taxon>
        <taxon>Actinomycetota</taxon>
        <taxon>Actinomycetes</taxon>
        <taxon>Bifidobacteriales</taxon>
        <taxon>Bifidobacteriaceae</taxon>
        <taxon>Gardnerella</taxon>
    </lineage>
</organism>
<dbReference type="EMBL" id="LRQB01000038">
    <property type="protein sequence ID" value="KXA21008.1"/>
    <property type="molecule type" value="Genomic_DNA"/>
</dbReference>
<name>A0A133NXH6_GARVA</name>
<dbReference type="PATRIC" id="fig|2702.100.peg.661"/>
<accession>A0A133NXH6</accession>
<comment type="caution">
    <text evidence="1">The sequence shown here is derived from an EMBL/GenBank/DDBJ whole genome shotgun (WGS) entry which is preliminary data.</text>
</comment>
<protein>
    <submittedName>
        <fullName evidence="1">Uncharacterized protein</fullName>
    </submittedName>
</protein>
<proteinExistence type="predicted"/>
<sequence>MKIFCSLKTAVLTFHVLAVALRSNDKLLEHGSDLILLRAAQIVAADRVHAALR</sequence>